<dbReference type="Pfam" id="PF13609">
    <property type="entry name" value="Porin_4"/>
    <property type="match status" value="1"/>
</dbReference>
<evidence type="ECO:0000256" key="4">
    <source>
        <dbReference type="ARBA" id="ARBA00022452"/>
    </source>
</evidence>
<keyword evidence="7" id="KW-0406">Ion transport</keyword>
<feature type="signal peptide" evidence="11">
    <location>
        <begin position="1"/>
        <end position="20"/>
    </location>
</feature>
<dbReference type="RefSeq" id="WP_243413390.1">
    <property type="nucleotide sequence ID" value="NZ_JACHVZ010000023.1"/>
</dbReference>
<evidence type="ECO:0000256" key="1">
    <source>
        <dbReference type="ARBA" id="ARBA00004571"/>
    </source>
</evidence>
<feature type="chain" id="PRO_5045714330" evidence="11">
    <location>
        <begin position="21"/>
        <end position="412"/>
    </location>
</feature>
<evidence type="ECO:0000256" key="2">
    <source>
        <dbReference type="ARBA" id="ARBA00011233"/>
    </source>
</evidence>
<dbReference type="InterPro" id="IPR050298">
    <property type="entry name" value="Gram-neg_bact_OMP"/>
</dbReference>
<dbReference type="CDD" id="cd00342">
    <property type="entry name" value="gram_neg_porins"/>
    <property type="match status" value="1"/>
</dbReference>
<accession>A0ABR6FX67</accession>
<evidence type="ECO:0000256" key="8">
    <source>
        <dbReference type="ARBA" id="ARBA00023114"/>
    </source>
</evidence>
<dbReference type="InterPro" id="IPR002299">
    <property type="entry name" value="Porin_Neis"/>
</dbReference>
<evidence type="ECO:0000256" key="7">
    <source>
        <dbReference type="ARBA" id="ARBA00023065"/>
    </source>
</evidence>
<evidence type="ECO:0000256" key="6">
    <source>
        <dbReference type="ARBA" id="ARBA00022729"/>
    </source>
</evidence>
<evidence type="ECO:0000259" key="12">
    <source>
        <dbReference type="Pfam" id="PF13609"/>
    </source>
</evidence>
<evidence type="ECO:0000313" key="13">
    <source>
        <dbReference type="EMBL" id="MBB2931973.1"/>
    </source>
</evidence>
<dbReference type="EMBL" id="JACHVZ010000023">
    <property type="protein sequence ID" value="MBB2931973.1"/>
    <property type="molecule type" value="Genomic_DNA"/>
</dbReference>
<keyword evidence="9" id="KW-0472">Membrane</keyword>
<dbReference type="Proteomes" id="UP000533533">
    <property type="component" value="Unassembled WGS sequence"/>
</dbReference>
<sequence length="412" mass="42561">MERKMLVATVSLVVASAAHGQSSVTLFGVIDEGLMIQSNARTTAATAATPGIGSRRVFLDSIAGQLGSRWGLRGVEDLGGGTKAVVMLESGVNLNSGALGQAGLLFGRQAYVGFSNDHYGTVTFGRQYESMVTYFATMIAAGQFATGFYAQAADVNNVNASQRVNNAVKYASPNLNGLTFGGTYSLGGVPGSLGRNSIYSAGVNYARGPIVLAAAYLFVHQPNTALFSNSGLASGLLSPGGSQVAAANTIWGGYATAATYQTFAVGSIYKIGDVGIGVNYSNTQFRDLQSPSSGLSISALGPQGTAIFNVGELNAVWHVTPAFQLGAAYTYAHGSQVSRSALRSFGGATYNSATLGADYFLSKATDVYVVGIIQKAHGTDSTGNPAVANIANLTPSSNDRQAVMRIGLRVKF</sequence>
<organism evidence="13 14">
    <name type="scientific">Paraburkholderia silvatlantica</name>
    <dbReference type="NCBI Taxonomy" id="321895"/>
    <lineage>
        <taxon>Bacteria</taxon>
        <taxon>Pseudomonadati</taxon>
        <taxon>Pseudomonadota</taxon>
        <taxon>Betaproteobacteria</taxon>
        <taxon>Burkholderiales</taxon>
        <taxon>Burkholderiaceae</taxon>
        <taxon>Paraburkholderia</taxon>
    </lineage>
</organism>
<dbReference type="InterPro" id="IPR023614">
    <property type="entry name" value="Porin_dom_sf"/>
</dbReference>
<dbReference type="Gene3D" id="2.40.160.10">
    <property type="entry name" value="Porin"/>
    <property type="match status" value="1"/>
</dbReference>
<evidence type="ECO:0000256" key="5">
    <source>
        <dbReference type="ARBA" id="ARBA00022692"/>
    </source>
</evidence>
<keyword evidence="4" id="KW-1134">Transmembrane beta strand</keyword>
<comment type="caution">
    <text evidence="13">The sequence shown here is derived from an EMBL/GenBank/DDBJ whole genome shotgun (WGS) entry which is preliminary data.</text>
</comment>
<dbReference type="SUPFAM" id="SSF56935">
    <property type="entry name" value="Porins"/>
    <property type="match status" value="1"/>
</dbReference>
<comment type="subunit">
    <text evidence="2">Homotrimer.</text>
</comment>
<keyword evidence="14" id="KW-1185">Reference proteome</keyword>
<evidence type="ECO:0000256" key="11">
    <source>
        <dbReference type="SAM" id="SignalP"/>
    </source>
</evidence>
<dbReference type="PRINTS" id="PR00182">
    <property type="entry name" value="ECOLNEIPORIN"/>
</dbReference>
<dbReference type="PRINTS" id="PR00184">
    <property type="entry name" value="NEISSPPORIN"/>
</dbReference>
<dbReference type="PANTHER" id="PTHR34501">
    <property type="entry name" value="PROTEIN YDDL-RELATED"/>
    <property type="match status" value="1"/>
</dbReference>
<dbReference type="InterPro" id="IPR001702">
    <property type="entry name" value="Porin_Gram-ve"/>
</dbReference>
<evidence type="ECO:0000256" key="3">
    <source>
        <dbReference type="ARBA" id="ARBA00022448"/>
    </source>
</evidence>
<name>A0ABR6FX67_9BURK</name>
<keyword evidence="10" id="KW-0998">Cell outer membrane</keyword>
<keyword evidence="6 11" id="KW-0732">Signal</keyword>
<dbReference type="InterPro" id="IPR033900">
    <property type="entry name" value="Gram_neg_porin_domain"/>
</dbReference>
<keyword evidence="8" id="KW-0626">Porin</keyword>
<keyword evidence="5" id="KW-0812">Transmembrane</keyword>
<comment type="subcellular location">
    <subcellularLocation>
        <location evidence="1">Cell outer membrane</location>
        <topology evidence="1">Multi-pass membrane protein</topology>
    </subcellularLocation>
</comment>
<protein>
    <submittedName>
        <fullName evidence="13">Porin</fullName>
    </submittedName>
</protein>
<dbReference type="PANTHER" id="PTHR34501:SF9">
    <property type="entry name" value="MAJOR OUTER MEMBRANE PROTEIN P.IA"/>
    <property type="match status" value="1"/>
</dbReference>
<evidence type="ECO:0000313" key="14">
    <source>
        <dbReference type="Proteomes" id="UP000533533"/>
    </source>
</evidence>
<evidence type="ECO:0000256" key="9">
    <source>
        <dbReference type="ARBA" id="ARBA00023136"/>
    </source>
</evidence>
<feature type="domain" description="Porin" evidence="12">
    <location>
        <begin position="8"/>
        <end position="369"/>
    </location>
</feature>
<evidence type="ECO:0000256" key="10">
    <source>
        <dbReference type="ARBA" id="ARBA00023237"/>
    </source>
</evidence>
<proteinExistence type="predicted"/>
<gene>
    <name evidence="13" type="ORF">FHX59_006447</name>
</gene>
<keyword evidence="3" id="KW-0813">Transport</keyword>
<reference evidence="13 14" key="1">
    <citation type="submission" date="2020-08" db="EMBL/GenBank/DDBJ databases">
        <title>Genomic Encyclopedia of Type Strains, Phase IV (KMG-V): Genome sequencing to study the core and pangenomes of soil and plant-associated prokaryotes.</title>
        <authorList>
            <person name="Whitman W."/>
        </authorList>
    </citation>
    <scope>NUCLEOTIDE SEQUENCE [LARGE SCALE GENOMIC DNA]</scope>
    <source>
        <strain evidence="13 14">SRMrh-85</strain>
    </source>
</reference>